<dbReference type="KEGG" id="bha:BH3230"/>
<keyword evidence="1" id="KW-0805">Transcription regulation</keyword>
<sequence length="358" mass="39972">MIIMRSEDLAKLIGVSRSTITRVINNYPDIPQATREKVWKAIEKYNYAPNASARKLAGAKNKMIAIVVLDVKNDVTHHLKTTDDTLIYNNPFFAPVINAVSDQANKLDYYVIISIVYSKEDLKKVESIFNQKMIEGAIFVGTQEDENEFIFKLIKQGYKIAMIDTSEVYSKEHNAIYINPDNYEGSAKAVNHLVELGHEKIGIITGNLNKLSAKERLDGFKETLSYHGLKLSEDHIFQGDFTEDSGYEGIKSILNGSNKPTAIFVSNDTMAIGAYKAIAELGLNIPEDISIVGFDNSFFASYLSPPLTTIDISFVDIAKRATTLLIKSIEGKEQLGIVEKINATLIKRESCKRIQGKF</sequence>
<evidence type="ECO:0000313" key="6">
    <source>
        <dbReference type="Proteomes" id="UP000001258"/>
    </source>
</evidence>
<gene>
    <name evidence="5" type="ordered locus">BH3230</name>
</gene>
<dbReference type="STRING" id="272558.gene:10729142"/>
<organism evidence="5 6">
    <name type="scientific">Halalkalibacterium halodurans (strain ATCC BAA-125 / DSM 18197 / FERM 7344 / JCM 9153 / C-125)</name>
    <name type="common">Bacillus halodurans</name>
    <dbReference type="NCBI Taxonomy" id="272558"/>
    <lineage>
        <taxon>Bacteria</taxon>
        <taxon>Bacillati</taxon>
        <taxon>Bacillota</taxon>
        <taxon>Bacilli</taxon>
        <taxon>Bacillales</taxon>
        <taxon>Bacillaceae</taxon>
        <taxon>Halalkalibacterium (ex Joshi et al. 2022)</taxon>
    </lineage>
</organism>
<dbReference type="AlphaFoldDB" id="Q9K7X7"/>
<dbReference type="RefSeq" id="WP_010899373.1">
    <property type="nucleotide sequence ID" value="NC_002570.2"/>
</dbReference>
<evidence type="ECO:0000313" key="5">
    <source>
        <dbReference type="EMBL" id="BAB06949.1"/>
    </source>
</evidence>
<dbReference type="Pfam" id="PF13377">
    <property type="entry name" value="Peripla_BP_3"/>
    <property type="match status" value="1"/>
</dbReference>
<reference evidence="5 6" key="1">
    <citation type="journal article" date="2000" name="Nucleic Acids Res.">
        <title>Complete genome sequence of the alkaliphilic bacterium Bacillus halodurans and genomic sequence comparison with Bacillus subtilis.</title>
        <authorList>
            <person name="Takami H."/>
            <person name="Nakasone K."/>
            <person name="Takaki Y."/>
            <person name="Maeno G."/>
            <person name="Sasaki R."/>
            <person name="Masui N."/>
            <person name="Fuji F."/>
            <person name="Hirama C."/>
            <person name="Nakamura Y."/>
            <person name="Ogasawara N."/>
            <person name="Kuhara S."/>
            <person name="Horikoshi K."/>
        </authorList>
    </citation>
    <scope>NUCLEOTIDE SEQUENCE [LARGE SCALE GENOMIC DNA]</scope>
    <source>
        <strain evidence="6">ATCC BAA-125 / DSM 18197 / FERM 7344 / JCM 9153 / C-125</strain>
    </source>
</reference>
<dbReference type="InterPro" id="IPR010982">
    <property type="entry name" value="Lambda_DNA-bd_dom_sf"/>
</dbReference>
<dbReference type="InterPro" id="IPR000843">
    <property type="entry name" value="HTH_LacI"/>
</dbReference>
<dbReference type="SUPFAM" id="SSF47413">
    <property type="entry name" value="lambda repressor-like DNA-binding domains"/>
    <property type="match status" value="1"/>
</dbReference>
<dbReference type="Proteomes" id="UP000001258">
    <property type="component" value="Chromosome"/>
</dbReference>
<dbReference type="Gene3D" id="1.10.260.40">
    <property type="entry name" value="lambda repressor-like DNA-binding domains"/>
    <property type="match status" value="1"/>
</dbReference>
<proteinExistence type="predicted"/>
<dbReference type="EMBL" id="BA000004">
    <property type="protein sequence ID" value="BAB06949.1"/>
    <property type="molecule type" value="Genomic_DNA"/>
</dbReference>
<evidence type="ECO:0000259" key="4">
    <source>
        <dbReference type="PROSITE" id="PS50932"/>
    </source>
</evidence>
<dbReference type="eggNOG" id="COG1609">
    <property type="taxonomic scope" value="Bacteria"/>
</dbReference>
<dbReference type="GO" id="GO:0003700">
    <property type="term" value="F:DNA-binding transcription factor activity"/>
    <property type="evidence" value="ECO:0007669"/>
    <property type="project" value="TreeGrafter"/>
</dbReference>
<dbReference type="SUPFAM" id="SSF53822">
    <property type="entry name" value="Periplasmic binding protein-like I"/>
    <property type="match status" value="1"/>
</dbReference>
<dbReference type="Gene3D" id="3.40.50.2300">
    <property type="match status" value="2"/>
</dbReference>
<feature type="domain" description="HTH lacI-type" evidence="4">
    <location>
        <begin position="4"/>
        <end position="58"/>
    </location>
</feature>
<dbReference type="HOGENOM" id="CLU_037628_6_0_9"/>
<dbReference type="InterPro" id="IPR046335">
    <property type="entry name" value="LacI/GalR-like_sensor"/>
</dbReference>
<dbReference type="PANTHER" id="PTHR30146">
    <property type="entry name" value="LACI-RELATED TRANSCRIPTIONAL REPRESSOR"/>
    <property type="match status" value="1"/>
</dbReference>
<protein>
    <submittedName>
        <fullName evidence="5">Transcriptional regulator (LacI family)</fullName>
    </submittedName>
</protein>
<dbReference type="PIR" id="F84053">
    <property type="entry name" value="F84053"/>
</dbReference>
<keyword evidence="2" id="KW-0238">DNA-binding</keyword>
<dbReference type="PANTHER" id="PTHR30146:SF109">
    <property type="entry name" value="HTH-TYPE TRANSCRIPTIONAL REGULATOR GALS"/>
    <property type="match status" value="1"/>
</dbReference>
<evidence type="ECO:0000256" key="1">
    <source>
        <dbReference type="ARBA" id="ARBA00023015"/>
    </source>
</evidence>
<dbReference type="SMART" id="SM00354">
    <property type="entry name" value="HTH_LACI"/>
    <property type="match status" value="1"/>
</dbReference>
<accession>Q9K7X7</accession>
<name>Q9K7X7_HALH5</name>
<keyword evidence="3" id="KW-0804">Transcription</keyword>
<dbReference type="GO" id="GO:0000976">
    <property type="term" value="F:transcription cis-regulatory region binding"/>
    <property type="evidence" value="ECO:0007669"/>
    <property type="project" value="TreeGrafter"/>
</dbReference>
<dbReference type="CDD" id="cd01392">
    <property type="entry name" value="HTH_LacI"/>
    <property type="match status" value="1"/>
</dbReference>
<evidence type="ECO:0000256" key="3">
    <source>
        <dbReference type="ARBA" id="ARBA00023163"/>
    </source>
</evidence>
<evidence type="ECO:0000256" key="2">
    <source>
        <dbReference type="ARBA" id="ARBA00023125"/>
    </source>
</evidence>
<dbReference type="InterPro" id="IPR028082">
    <property type="entry name" value="Peripla_BP_I"/>
</dbReference>
<dbReference type="Pfam" id="PF00356">
    <property type="entry name" value="LacI"/>
    <property type="match status" value="1"/>
</dbReference>
<dbReference type="CDD" id="cd06267">
    <property type="entry name" value="PBP1_LacI_sugar_binding-like"/>
    <property type="match status" value="1"/>
</dbReference>
<dbReference type="PROSITE" id="PS50932">
    <property type="entry name" value="HTH_LACI_2"/>
    <property type="match status" value="1"/>
</dbReference>
<keyword evidence="6" id="KW-1185">Reference proteome</keyword>